<dbReference type="PRINTS" id="PR00038">
    <property type="entry name" value="HTHLUXR"/>
</dbReference>
<feature type="modified residue" description="4-aspartylphosphate" evidence="3">
    <location>
        <position position="55"/>
    </location>
</feature>
<accession>A0A1I9YDZ8</accession>
<dbReference type="InterPro" id="IPR058245">
    <property type="entry name" value="NreC/VraR/RcsB-like_REC"/>
</dbReference>
<proteinExistence type="predicted"/>
<reference evidence="6" key="2">
    <citation type="submission" date="2021-06" db="EMBL/GenBank/DDBJ databases">
        <authorList>
            <person name="Rogers T.H."/>
            <person name="Ramsay J.P."/>
            <person name="Wang P."/>
            <person name="Terpolilli J."/>
        </authorList>
    </citation>
    <scope>NUCLEOTIDE SEQUENCE</scope>
    <source>
        <strain evidence="6">WSM5005</strain>
    </source>
</reference>
<keyword evidence="7" id="KW-1185">Reference proteome</keyword>
<dbReference type="Pfam" id="PF00072">
    <property type="entry name" value="Response_reg"/>
    <property type="match status" value="1"/>
</dbReference>
<evidence type="ECO:0000313" key="6">
    <source>
        <dbReference type="EMBL" id="APA84531.2"/>
    </source>
</evidence>
<dbReference type="Pfam" id="PF00196">
    <property type="entry name" value="GerE"/>
    <property type="match status" value="1"/>
</dbReference>
<dbReference type="PROSITE" id="PS50110">
    <property type="entry name" value="RESPONSE_REGULATORY"/>
    <property type="match status" value="1"/>
</dbReference>
<dbReference type="SUPFAM" id="SSF46894">
    <property type="entry name" value="C-terminal effector domain of the bipartite response regulators"/>
    <property type="match status" value="1"/>
</dbReference>
<protein>
    <submittedName>
        <fullName evidence="6">Response regulator transcription factor</fullName>
    </submittedName>
</protein>
<dbReference type="CDD" id="cd06170">
    <property type="entry name" value="LuxR_C_like"/>
    <property type="match status" value="1"/>
</dbReference>
<evidence type="ECO:0000259" key="4">
    <source>
        <dbReference type="PROSITE" id="PS50043"/>
    </source>
</evidence>
<dbReference type="PROSITE" id="PS50043">
    <property type="entry name" value="HTH_LUXR_2"/>
    <property type="match status" value="1"/>
</dbReference>
<evidence type="ECO:0000313" key="7">
    <source>
        <dbReference type="Proteomes" id="UP000179860"/>
    </source>
</evidence>
<name>A0A1I9YDZ8_9BURK</name>
<dbReference type="OrthoDB" id="8585266at2"/>
<dbReference type="Proteomes" id="UP000179860">
    <property type="component" value="Chromosome 1"/>
</dbReference>
<dbReference type="InterPro" id="IPR011006">
    <property type="entry name" value="CheY-like_superfamily"/>
</dbReference>
<sequence length="212" mass="23535">MLTKIAIADSSSILRIGMRCVLRRQAGLSVVGEAETSTAIVELLREEEVDVLLSDFEIPGKMYRDGTALMALLRCTYPSTKVIFVTALTNPLLLKAIIRSRAHGVLLKSDSPEELISAVRAVSRGQFYVAPSVRRISGITHCEEFDTTKTARLSVREGEVLRLYVSGMSISEIAALSHRSLQTVSTQRKQGMKKLGFTNDRELFEYMLPLRS</sequence>
<dbReference type="SMART" id="SM00448">
    <property type="entry name" value="REC"/>
    <property type="match status" value="1"/>
</dbReference>
<dbReference type="AlphaFoldDB" id="A0A1I9YDZ8"/>
<dbReference type="GO" id="GO:0000160">
    <property type="term" value="P:phosphorelay signal transduction system"/>
    <property type="evidence" value="ECO:0007669"/>
    <property type="project" value="InterPro"/>
</dbReference>
<dbReference type="EMBL" id="CP017561">
    <property type="protein sequence ID" value="APA84531.2"/>
    <property type="molecule type" value="Genomic_DNA"/>
</dbReference>
<dbReference type="GO" id="GO:0003677">
    <property type="term" value="F:DNA binding"/>
    <property type="evidence" value="ECO:0007669"/>
    <property type="project" value="UniProtKB-KW"/>
</dbReference>
<dbReference type="GO" id="GO:0006355">
    <property type="term" value="P:regulation of DNA-templated transcription"/>
    <property type="evidence" value="ECO:0007669"/>
    <property type="project" value="InterPro"/>
</dbReference>
<dbReference type="STRING" id="754502.BJG93_03310"/>
<dbReference type="PANTHER" id="PTHR45566">
    <property type="entry name" value="HTH-TYPE TRANSCRIPTIONAL REGULATOR YHJB-RELATED"/>
    <property type="match status" value="1"/>
</dbReference>
<evidence type="ECO:0000256" key="2">
    <source>
        <dbReference type="ARBA" id="ARBA00023125"/>
    </source>
</evidence>
<dbReference type="SMART" id="SM00421">
    <property type="entry name" value="HTH_LUXR"/>
    <property type="match status" value="1"/>
</dbReference>
<dbReference type="CDD" id="cd17535">
    <property type="entry name" value="REC_NarL-like"/>
    <property type="match status" value="1"/>
</dbReference>
<reference evidence="6" key="1">
    <citation type="submission" date="2016-09" db="EMBL/GenBank/DDBJ databases">
        <title>The Complete Genome of Burkholderia sprentiae wsm5005.</title>
        <authorList>
            <person name="De Meyer S."/>
            <person name="Wang P."/>
            <person name="Terpolilli J."/>
        </authorList>
    </citation>
    <scope>NUCLEOTIDE SEQUENCE [LARGE SCALE GENOMIC DNA]</scope>
    <source>
        <strain evidence="6">WSM5005</strain>
    </source>
</reference>
<dbReference type="PANTHER" id="PTHR45566:SF2">
    <property type="entry name" value="NARL SUBFAMILY"/>
    <property type="match status" value="1"/>
</dbReference>
<dbReference type="InterPro" id="IPR000792">
    <property type="entry name" value="Tscrpt_reg_LuxR_C"/>
</dbReference>
<evidence type="ECO:0000256" key="3">
    <source>
        <dbReference type="PROSITE-ProRule" id="PRU00169"/>
    </source>
</evidence>
<keyword evidence="1 3" id="KW-0597">Phosphoprotein</keyword>
<dbReference type="RefSeq" id="WP_027198045.1">
    <property type="nucleotide sequence ID" value="NZ_KI421534.1"/>
</dbReference>
<dbReference type="InterPro" id="IPR016032">
    <property type="entry name" value="Sig_transdc_resp-reg_C-effctor"/>
</dbReference>
<gene>
    <name evidence="6" type="ORF">BJG93_03310</name>
</gene>
<evidence type="ECO:0000259" key="5">
    <source>
        <dbReference type="PROSITE" id="PS50110"/>
    </source>
</evidence>
<dbReference type="InterPro" id="IPR001789">
    <property type="entry name" value="Sig_transdc_resp-reg_receiver"/>
</dbReference>
<keyword evidence="2" id="KW-0238">DNA-binding</keyword>
<feature type="domain" description="HTH luxR-type" evidence="4">
    <location>
        <begin position="146"/>
        <end position="211"/>
    </location>
</feature>
<dbReference type="KEGG" id="pspw:BJG93_03310"/>
<dbReference type="SUPFAM" id="SSF52172">
    <property type="entry name" value="CheY-like"/>
    <property type="match status" value="1"/>
</dbReference>
<feature type="domain" description="Response regulatory" evidence="5">
    <location>
        <begin position="4"/>
        <end position="123"/>
    </location>
</feature>
<evidence type="ECO:0000256" key="1">
    <source>
        <dbReference type="ARBA" id="ARBA00022553"/>
    </source>
</evidence>
<organism evidence="6 7">
    <name type="scientific">Paraburkholderia sprentiae WSM5005</name>
    <dbReference type="NCBI Taxonomy" id="754502"/>
    <lineage>
        <taxon>Bacteria</taxon>
        <taxon>Pseudomonadati</taxon>
        <taxon>Pseudomonadota</taxon>
        <taxon>Betaproteobacteria</taxon>
        <taxon>Burkholderiales</taxon>
        <taxon>Burkholderiaceae</taxon>
        <taxon>Paraburkholderia</taxon>
    </lineage>
</organism>
<dbReference type="InterPro" id="IPR051015">
    <property type="entry name" value="EvgA-like"/>
</dbReference>
<dbReference type="Gene3D" id="3.40.50.2300">
    <property type="match status" value="1"/>
</dbReference>